<dbReference type="PANTHER" id="PTHR43459">
    <property type="entry name" value="ENOYL-COA HYDRATASE"/>
    <property type="match status" value="1"/>
</dbReference>
<organism evidence="1 2">
    <name type="scientific">Pseudomonas fluorescens</name>
    <dbReference type="NCBI Taxonomy" id="294"/>
    <lineage>
        <taxon>Bacteria</taxon>
        <taxon>Pseudomonadati</taxon>
        <taxon>Pseudomonadota</taxon>
        <taxon>Gammaproteobacteria</taxon>
        <taxon>Pseudomonadales</taxon>
        <taxon>Pseudomonadaceae</taxon>
        <taxon>Pseudomonas</taxon>
    </lineage>
</organism>
<dbReference type="InterPro" id="IPR001753">
    <property type="entry name" value="Enoyl-CoA_hydra/iso"/>
</dbReference>
<reference evidence="1 2" key="2">
    <citation type="journal article" date="2018" name="Nature">
        <title>Mutant phenotypes for thousands of bacterial genes of unknown function.</title>
        <authorList>
            <person name="Price M.N."/>
            <person name="Wetmore K.M."/>
            <person name="Waters R.J."/>
            <person name="Callaghan M."/>
            <person name="Ray J."/>
            <person name="Liu H."/>
            <person name="Kuehl J.V."/>
            <person name="Melnyk R.A."/>
            <person name="Lamson J.S."/>
            <person name="Suh Y."/>
            <person name="Carlson H.K."/>
            <person name="Esquivel Z."/>
            <person name="Sadeeshkumar H."/>
            <person name="Chakraborty R."/>
            <person name="Zane G.M."/>
            <person name="Rubin B.E."/>
            <person name="Wall J.D."/>
            <person name="Visel A."/>
            <person name="Bristow J."/>
            <person name="Blow M.J."/>
            <person name="Arkin A.P."/>
            <person name="Deutschbauer A.M."/>
        </authorList>
    </citation>
    <scope>NUCLEOTIDE SEQUENCE [LARGE SCALE GENOMIC DNA]</scope>
    <source>
        <strain evidence="1 2">FW300-N2E2</strain>
    </source>
</reference>
<dbReference type="Gene3D" id="3.90.226.10">
    <property type="entry name" value="2-enoyl-CoA Hydratase, Chain A, domain 1"/>
    <property type="match status" value="1"/>
</dbReference>
<dbReference type="InterPro" id="IPR029045">
    <property type="entry name" value="ClpP/crotonase-like_dom_sf"/>
</dbReference>
<dbReference type="SUPFAM" id="SSF52096">
    <property type="entry name" value="ClpP/crotonase"/>
    <property type="match status" value="1"/>
</dbReference>
<reference evidence="2" key="1">
    <citation type="submission" date="2016-04" db="EMBL/GenBank/DDBJ databases">
        <authorList>
            <person name="Ray J."/>
            <person name="Price M."/>
            <person name="Deutschbauer A."/>
        </authorList>
    </citation>
    <scope>NUCLEOTIDE SEQUENCE [LARGE SCALE GENOMIC DNA]</scope>
    <source>
        <strain evidence="2">FW300-N2E2</strain>
    </source>
</reference>
<gene>
    <name evidence="1" type="ORF">TK06_05095</name>
</gene>
<protein>
    <submittedName>
        <fullName evidence="1">Enoyl-CoA hydratase</fullName>
    </submittedName>
</protein>
<dbReference type="Proteomes" id="UP000076083">
    <property type="component" value="Chromosome"/>
</dbReference>
<dbReference type="Pfam" id="PF00378">
    <property type="entry name" value="ECH_1"/>
    <property type="match status" value="1"/>
</dbReference>
<sequence>MTFDNPPLNLYTPEVEAGLVRIVAQLESDAEVKIVVFDSALADFFIAHMDVSRMGEFGDGMPRWFDLVDRLGKARFITVATIRGRARGIGNEFLLALDLRFASRENAIFGQPEVGMGIIPGCGGMERLSVLTGRARALEIVASGEDYDADLAERYGWINRAVPDAELDAFVDRFAQRIASFDAEALIAVKTTLNNENPPPHGDSLKATYARYSQLLARDSVQQRFQGVAQATPEMILDLELNMGERIGPR</sequence>
<dbReference type="EMBL" id="CP015225">
    <property type="protein sequence ID" value="AMZ75254.1"/>
    <property type="molecule type" value="Genomic_DNA"/>
</dbReference>
<dbReference type="GO" id="GO:0003824">
    <property type="term" value="F:catalytic activity"/>
    <property type="evidence" value="ECO:0007669"/>
    <property type="project" value="UniProtKB-ARBA"/>
</dbReference>
<evidence type="ECO:0000313" key="1">
    <source>
        <dbReference type="EMBL" id="AMZ75254.1"/>
    </source>
</evidence>
<accession>A0A165ZUZ4</accession>
<proteinExistence type="predicted"/>
<dbReference type="PANTHER" id="PTHR43459:SF1">
    <property type="entry name" value="EG:BACN32G11.4 PROTEIN"/>
    <property type="match status" value="1"/>
</dbReference>
<name>A0A165ZUZ4_PSEFL</name>
<evidence type="ECO:0000313" key="2">
    <source>
        <dbReference type="Proteomes" id="UP000076083"/>
    </source>
</evidence>
<dbReference type="CDD" id="cd06558">
    <property type="entry name" value="crotonase-like"/>
    <property type="match status" value="1"/>
</dbReference>
<dbReference type="AlphaFoldDB" id="A0A165ZUZ4"/>